<evidence type="ECO:0000256" key="1">
    <source>
        <dbReference type="ARBA" id="ARBA00004613"/>
    </source>
</evidence>
<evidence type="ECO:0000256" key="2">
    <source>
        <dbReference type="ARBA" id="ARBA00022729"/>
    </source>
</evidence>
<name>A0A2M7CI33_9BACT</name>
<keyword evidence="3" id="KW-0812">Transmembrane</keyword>
<keyword evidence="3" id="KW-1133">Transmembrane helix</keyword>
<gene>
    <name evidence="5" type="ORF">COS38_02630</name>
</gene>
<dbReference type="GO" id="GO:0005975">
    <property type="term" value="P:carbohydrate metabolic process"/>
    <property type="evidence" value="ECO:0007669"/>
    <property type="project" value="InterPro"/>
</dbReference>
<dbReference type="PROSITE" id="PS51677">
    <property type="entry name" value="NODB"/>
    <property type="match status" value="1"/>
</dbReference>
<keyword evidence="3" id="KW-0472">Membrane</keyword>
<dbReference type="GO" id="GO:0016810">
    <property type="term" value="F:hydrolase activity, acting on carbon-nitrogen (but not peptide) bonds"/>
    <property type="evidence" value="ECO:0007669"/>
    <property type="project" value="InterPro"/>
</dbReference>
<organism evidence="5 6">
    <name type="scientific">Candidatus Berkelbacteria bacterium CG03_land_8_20_14_0_80_40_36</name>
    <dbReference type="NCBI Taxonomy" id="1974509"/>
    <lineage>
        <taxon>Bacteria</taxon>
        <taxon>Candidatus Berkelbacteria</taxon>
    </lineage>
</organism>
<proteinExistence type="predicted"/>
<dbReference type="Proteomes" id="UP000229966">
    <property type="component" value="Unassembled WGS sequence"/>
</dbReference>
<comment type="caution">
    <text evidence="5">The sequence shown here is derived from an EMBL/GenBank/DDBJ whole genome shotgun (WGS) entry which is preliminary data.</text>
</comment>
<dbReference type="EMBL" id="PEUM01000074">
    <property type="protein sequence ID" value="PIV25258.1"/>
    <property type="molecule type" value="Genomic_DNA"/>
</dbReference>
<feature type="domain" description="NodB homology" evidence="4">
    <location>
        <begin position="141"/>
        <end position="314"/>
    </location>
</feature>
<reference evidence="6" key="1">
    <citation type="submission" date="2017-09" db="EMBL/GenBank/DDBJ databases">
        <title>Depth-based differentiation of microbial function through sediment-hosted aquifers and enrichment of novel symbionts in the deep terrestrial subsurface.</title>
        <authorList>
            <person name="Probst A.J."/>
            <person name="Ladd B."/>
            <person name="Jarett J.K."/>
            <person name="Geller-Mcgrath D.E."/>
            <person name="Sieber C.M.K."/>
            <person name="Emerson J.B."/>
            <person name="Anantharaman K."/>
            <person name="Thomas B.C."/>
            <person name="Malmstrom R."/>
            <person name="Stieglmeier M."/>
            <person name="Klingl A."/>
            <person name="Woyke T."/>
            <person name="Ryan C.M."/>
            <person name="Banfield J.F."/>
        </authorList>
    </citation>
    <scope>NUCLEOTIDE SEQUENCE [LARGE SCALE GENOMIC DNA]</scope>
</reference>
<dbReference type="Gene3D" id="3.20.20.370">
    <property type="entry name" value="Glycoside hydrolase/deacetylase"/>
    <property type="match status" value="1"/>
</dbReference>
<keyword evidence="2" id="KW-0732">Signal</keyword>
<evidence type="ECO:0000313" key="6">
    <source>
        <dbReference type="Proteomes" id="UP000229966"/>
    </source>
</evidence>
<protein>
    <recommendedName>
        <fullName evidence="4">NodB homology domain-containing protein</fullName>
    </recommendedName>
</protein>
<comment type="subcellular location">
    <subcellularLocation>
        <location evidence="1">Secreted</location>
    </subcellularLocation>
</comment>
<dbReference type="PANTHER" id="PTHR34216">
    <property type="match status" value="1"/>
</dbReference>
<dbReference type="InterPro" id="IPR011330">
    <property type="entry name" value="Glyco_hydro/deAcase_b/a-brl"/>
</dbReference>
<feature type="transmembrane region" description="Helical" evidence="3">
    <location>
        <begin position="20"/>
        <end position="46"/>
    </location>
</feature>
<evidence type="ECO:0000259" key="4">
    <source>
        <dbReference type="PROSITE" id="PS51677"/>
    </source>
</evidence>
<evidence type="ECO:0000256" key="3">
    <source>
        <dbReference type="SAM" id="Phobius"/>
    </source>
</evidence>
<dbReference type="InterPro" id="IPR051398">
    <property type="entry name" value="Polysacch_Deacetylase"/>
</dbReference>
<dbReference type="PANTHER" id="PTHR34216:SF3">
    <property type="entry name" value="POLY-BETA-1,6-N-ACETYL-D-GLUCOSAMINE N-DEACETYLASE"/>
    <property type="match status" value="1"/>
</dbReference>
<accession>A0A2M7CI33</accession>
<dbReference type="Pfam" id="PF01522">
    <property type="entry name" value="Polysacc_deac_1"/>
    <property type="match status" value="1"/>
</dbReference>
<dbReference type="AlphaFoldDB" id="A0A2M7CI33"/>
<dbReference type="GO" id="GO:0005576">
    <property type="term" value="C:extracellular region"/>
    <property type="evidence" value="ECO:0007669"/>
    <property type="project" value="UniProtKB-SubCell"/>
</dbReference>
<evidence type="ECO:0000313" key="5">
    <source>
        <dbReference type="EMBL" id="PIV25258.1"/>
    </source>
</evidence>
<dbReference type="InterPro" id="IPR002509">
    <property type="entry name" value="NODB_dom"/>
</dbReference>
<sequence length="314" mass="35389">MGKANNYDDYIDSRHSSKPCLGYCMLIFSALALSVGFLFLILFIGLDDKAKVKETPSAMYQKVRQLAKVGQSDHNKISKKNPVAILMYHYIREVEDKTSDELGYSLSVSPTEFEKQMNYLSKNDFDVITFKQFLQGEIGERAVILTFDDGYEDFYTSARPILEKYQFPATVYMITSRIDQGGYLTKNEIKKLSDNPLFSIGSHSATHPNFFTASQENQIKEIIQSQTSIRDITGAKPADFCFPSGQYSPDSLKILAQYNFKTAVTTEERLAFFSDNHLALPRVRVQGSLGLDGFVEKLSDFFKSYEASATSPGI</sequence>
<dbReference type="SUPFAM" id="SSF88713">
    <property type="entry name" value="Glycoside hydrolase/deacetylase"/>
    <property type="match status" value="1"/>
</dbReference>
<dbReference type="CDD" id="cd10918">
    <property type="entry name" value="CE4_NodB_like_5s_6s"/>
    <property type="match status" value="1"/>
</dbReference>